<proteinExistence type="predicted"/>
<gene>
    <name evidence="3" type="ORF">SLEP1_g55185</name>
</gene>
<dbReference type="PANTHER" id="PTHR33463">
    <property type="entry name" value="NB-ARC DOMAIN-CONTAINING PROTEIN-RELATED"/>
    <property type="match status" value="1"/>
</dbReference>
<dbReference type="InterPro" id="IPR057135">
    <property type="entry name" value="At4g27190-like_LRR"/>
</dbReference>
<dbReference type="PANTHER" id="PTHR33463:SF192">
    <property type="entry name" value="DISEASE RESISTANCE PROTEIN RPS2-LIKE"/>
    <property type="match status" value="1"/>
</dbReference>
<dbReference type="EMBL" id="BPVZ01000254">
    <property type="protein sequence ID" value="GKV48361.1"/>
    <property type="molecule type" value="Genomic_DNA"/>
</dbReference>
<dbReference type="AlphaFoldDB" id="A0AAV5MES7"/>
<keyword evidence="4" id="KW-1185">Reference proteome</keyword>
<evidence type="ECO:0000313" key="4">
    <source>
        <dbReference type="Proteomes" id="UP001054252"/>
    </source>
</evidence>
<dbReference type="SUPFAM" id="SSF52058">
    <property type="entry name" value="L domain-like"/>
    <property type="match status" value="1"/>
</dbReference>
<dbReference type="Gene3D" id="3.80.10.10">
    <property type="entry name" value="Ribonuclease Inhibitor"/>
    <property type="match status" value="2"/>
</dbReference>
<reference evidence="3 4" key="1">
    <citation type="journal article" date="2021" name="Commun. Biol.">
        <title>The genome of Shorea leprosula (Dipterocarpaceae) highlights the ecological relevance of drought in aseasonal tropical rainforests.</title>
        <authorList>
            <person name="Ng K.K.S."/>
            <person name="Kobayashi M.J."/>
            <person name="Fawcett J.A."/>
            <person name="Hatakeyama M."/>
            <person name="Paape T."/>
            <person name="Ng C.H."/>
            <person name="Ang C.C."/>
            <person name="Tnah L.H."/>
            <person name="Lee C.T."/>
            <person name="Nishiyama T."/>
            <person name="Sese J."/>
            <person name="O'Brien M.J."/>
            <person name="Copetti D."/>
            <person name="Mohd Noor M.I."/>
            <person name="Ong R.C."/>
            <person name="Putra M."/>
            <person name="Sireger I.Z."/>
            <person name="Indrioko S."/>
            <person name="Kosugi Y."/>
            <person name="Izuno A."/>
            <person name="Isagi Y."/>
            <person name="Lee S.L."/>
            <person name="Shimizu K.K."/>
        </authorList>
    </citation>
    <scope>NUCLEOTIDE SEQUENCE [LARGE SCALE GENOMIC DNA]</scope>
    <source>
        <strain evidence="3">214</strain>
    </source>
</reference>
<sequence>MEHVITGDGADEVLPQLNSINLESCSKLTCFYEGSSTLSLPSLKEITVANCTAMVTFVSGSSKEKDNVNTSDGGGSQERHDIPVQPFFSDKLEGFNLQSLELSGNINIQQIWHNRVPEMSSLVRNLKVCIVRGCGSLKYLLTSSMVKSLVNLEGLLVENCKMMEGVIVPEEGFAEEVTTQKIFFPNLEALVLGDLPKLTRFCSGNYIQFPCLTRLLIRECPLLKAFTSSPVIGDIVVSTEKAENTCTPPLFDAKVAVPVLETLVIDHMESLDKLWHNQLDAESFCKLKDLHVIGCKTLESIFPFSMLERLQRLKRLVIRKCDSLEEIFEPEGHIASYSQALVASQPTLVEAETKLVLPTLVELWLESLPKLKGFAIQYTLNVHL</sequence>
<evidence type="ECO:0000259" key="2">
    <source>
        <dbReference type="Pfam" id="PF23247"/>
    </source>
</evidence>
<feature type="domain" description="Disease resistance protein At4g27190-like leucine-rich repeats" evidence="2">
    <location>
        <begin position="97"/>
        <end position="226"/>
    </location>
</feature>
<protein>
    <recommendedName>
        <fullName evidence="2">Disease resistance protein At4g27190-like leucine-rich repeats domain-containing protein</fullName>
    </recommendedName>
</protein>
<organism evidence="3 4">
    <name type="scientific">Rubroshorea leprosula</name>
    <dbReference type="NCBI Taxonomy" id="152421"/>
    <lineage>
        <taxon>Eukaryota</taxon>
        <taxon>Viridiplantae</taxon>
        <taxon>Streptophyta</taxon>
        <taxon>Embryophyta</taxon>
        <taxon>Tracheophyta</taxon>
        <taxon>Spermatophyta</taxon>
        <taxon>Magnoliopsida</taxon>
        <taxon>eudicotyledons</taxon>
        <taxon>Gunneridae</taxon>
        <taxon>Pentapetalae</taxon>
        <taxon>rosids</taxon>
        <taxon>malvids</taxon>
        <taxon>Malvales</taxon>
        <taxon>Dipterocarpaceae</taxon>
        <taxon>Rubroshorea</taxon>
    </lineage>
</organism>
<dbReference type="Pfam" id="PF23247">
    <property type="entry name" value="LRR_RPS2"/>
    <property type="match status" value="2"/>
</dbReference>
<dbReference type="InterPro" id="IPR050905">
    <property type="entry name" value="Plant_NBS-LRR"/>
</dbReference>
<dbReference type="Proteomes" id="UP001054252">
    <property type="component" value="Unassembled WGS sequence"/>
</dbReference>
<feature type="domain" description="Disease resistance protein At4g27190-like leucine-rich repeats" evidence="2">
    <location>
        <begin position="265"/>
        <end position="372"/>
    </location>
</feature>
<evidence type="ECO:0000313" key="3">
    <source>
        <dbReference type="EMBL" id="GKV48361.1"/>
    </source>
</evidence>
<dbReference type="InterPro" id="IPR032675">
    <property type="entry name" value="LRR_dom_sf"/>
</dbReference>
<keyword evidence="1" id="KW-0611">Plant defense</keyword>
<evidence type="ECO:0000256" key="1">
    <source>
        <dbReference type="ARBA" id="ARBA00022821"/>
    </source>
</evidence>
<comment type="caution">
    <text evidence="3">The sequence shown here is derived from an EMBL/GenBank/DDBJ whole genome shotgun (WGS) entry which is preliminary data.</text>
</comment>
<name>A0AAV5MES7_9ROSI</name>
<accession>A0AAV5MES7</accession>